<dbReference type="RefSeq" id="WP_160127662.1">
    <property type="nucleotide sequence ID" value="NZ_CP019288.1"/>
</dbReference>
<evidence type="ECO:0000313" key="3">
    <source>
        <dbReference type="Proteomes" id="UP000464657"/>
    </source>
</evidence>
<keyword evidence="1" id="KW-0472">Membrane</keyword>
<feature type="transmembrane region" description="Helical" evidence="1">
    <location>
        <begin position="44"/>
        <end position="64"/>
    </location>
</feature>
<organism evidence="2 3">
    <name type="scientific">Kordia antarctica</name>
    <dbReference type="NCBI Taxonomy" id="1218801"/>
    <lineage>
        <taxon>Bacteria</taxon>
        <taxon>Pseudomonadati</taxon>
        <taxon>Bacteroidota</taxon>
        <taxon>Flavobacteriia</taxon>
        <taxon>Flavobacteriales</taxon>
        <taxon>Flavobacteriaceae</taxon>
        <taxon>Kordia</taxon>
    </lineage>
</organism>
<keyword evidence="1" id="KW-1133">Transmembrane helix</keyword>
<sequence>MKKIFGYIFLVLGVFFGLSLVVQLPKMIINIMNVFRSGTSNDFAYIMGQLSFFLVFSAVIFLLIRVGLKWISKKDTTKEIHDIGRK</sequence>
<name>A0A7L4ZDY3_9FLAO</name>
<evidence type="ECO:0000313" key="2">
    <source>
        <dbReference type="EMBL" id="QHI34875.1"/>
    </source>
</evidence>
<proteinExistence type="predicted"/>
<protein>
    <submittedName>
        <fullName evidence="2">Uncharacterized protein</fullName>
    </submittedName>
</protein>
<keyword evidence="3" id="KW-1185">Reference proteome</keyword>
<feature type="transmembrane region" description="Helical" evidence="1">
    <location>
        <begin position="7"/>
        <end position="24"/>
    </location>
</feature>
<dbReference type="Proteomes" id="UP000464657">
    <property type="component" value="Chromosome"/>
</dbReference>
<dbReference type="EMBL" id="CP019288">
    <property type="protein sequence ID" value="QHI34875.1"/>
    <property type="molecule type" value="Genomic_DNA"/>
</dbReference>
<dbReference type="AlphaFoldDB" id="A0A7L4ZDY3"/>
<gene>
    <name evidence="2" type="ORF">IMCC3317_02200</name>
</gene>
<evidence type="ECO:0000256" key="1">
    <source>
        <dbReference type="SAM" id="Phobius"/>
    </source>
</evidence>
<accession>A0A7L4ZDY3</accession>
<keyword evidence="1" id="KW-0812">Transmembrane</keyword>
<dbReference type="KEGG" id="kan:IMCC3317_02200"/>
<reference evidence="2 3" key="1">
    <citation type="journal article" date="2013" name="Int. J. Syst. Evol. Microbiol.">
        <title>Kordia antarctica sp. nov., isolated from Antarctic seawater.</title>
        <authorList>
            <person name="Baek K."/>
            <person name="Choi A."/>
            <person name="Kang I."/>
            <person name="Lee K."/>
            <person name="Cho J.C."/>
        </authorList>
    </citation>
    <scope>NUCLEOTIDE SEQUENCE [LARGE SCALE GENOMIC DNA]</scope>
    <source>
        <strain evidence="2 3">IMCC3317</strain>
    </source>
</reference>